<dbReference type="RefSeq" id="WP_111956511.1">
    <property type="nucleotide sequence ID" value="NZ_CP036313.1"/>
</dbReference>
<keyword evidence="1" id="KW-0812">Transmembrane</keyword>
<organism evidence="4 5">
    <name type="scientific">Desulfobacter hydrogenophilus</name>
    <dbReference type="NCBI Taxonomy" id="2291"/>
    <lineage>
        <taxon>Bacteria</taxon>
        <taxon>Pseudomonadati</taxon>
        <taxon>Thermodesulfobacteriota</taxon>
        <taxon>Desulfobacteria</taxon>
        <taxon>Desulfobacterales</taxon>
        <taxon>Desulfobacteraceae</taxon>
        <taxon>Desulfobacter</taxon>
    </lineage>
</organism>
<evidence type="ECO:0000313" key="5">
    <source>
        <dbReference type="Proteomes" id="UP000248798"/>
    </source>
</evidence>
<dbReference type="InterPro" id="IPR004291">
    <property type="entry name" value="Transposase_IS66_central"/>
</dbReference>
<reference evidence="4 5" key="1">
    <citation type="submission" date="2018-06" db="EMBL/GenBank/DDBJ databases">
        <title>Complete Genome Sequence of Desulfobacter hydrogenophilus (DSM3380).</title>
        <authorList>
            <person name="Marietou A."/>
            <person name="Schreiber L."/>
            <person name="Marshall I."/>
            <person name="Jorgensen B."/>
        </authorList>
    </citation>
    <scope>NUCLEOTIDE SEQUENCE [LARGE SCALE GENOMIC DNA]</scope>
    <source>
        <strain evidence="4 5">DSM 3380</strain>
    </source>
</reference>
<dbReference type="EMBL" id="CP036313">
    <property type="protein sequence ID" value="QBH15444.1"/>
    <property type="molecule type" value="Genomic_DNA"/>
</dbReference>
<evidence type="ECO:0000313" key="4">
    <source>
        <dbReference type="EMBL" id="RAM01919.1"/>
    </source>
</evidence>
<dbReference type="EMBL" id="QLNI01000020">
    <property type="protein sequence ID" value="RAM01919.1"/>
    <property type="molecule type" value="Genomic_DNA"/>
</dbReference>
<name>A0A328FCA0_9BACT</name>
<dbReference type="AlphaFoldDB" id="A0A328FCA0"/>
<protein>
    <recommendedName>
        <fullName evidence="2">Transposase IS66 central domain-containing protein</fullName>
    </recommendedName>
</protein>
<evidence type="ECO:0000313" key="3">
    <source>
        <dbReference type="EMBL" id="QBH15444.1"/>
    </source>
</evidence>
<dbReference type="Proteomes" id="UP000248798">
    <property type="component" value="Unassembled WGS sequence"/>
</dbReference>
<reference evidence="3 6" key="2">
    <citation type="submission" date="2019-02" db="EMBL/GenBank/DDBJ databases">
        <title>Complete genome sequence of Desulfobacter hydrogenophilus AcRS1.</title>
        <authorList>
            <person name="Marietou A."/>
            <person name="Lund M.B."/>
            <person name="Marshall I.P.G."/>
            <person name="Schreiber L."/>
            <person name="Jorgensen B."/>
        </authorList>
    </citation>
    <scope>NUCLEOTIDE SEQUENCE [LARGE SCALE GENOMIC DNA]</scope>
    <source>
        <strain evidence="3 6">AcRS1</strain>
    </source>
</reference>
<proteinExistence type="predicted"/>
<keyword evidence="6" id="KW-1185">Reference proteome</keyword>
<keyword evidence="1" id="KW-0472">Membrane</keyword>
<feature type="transmembrane region" description="Helical" evidence="1">
    <location>
        <begin position="146"/>
        <end position="164"/>
    </location>
</feature>
<sequence length="177" mass="20545">MDKIPWYQKYGILQWLWVLCHKKATLFKIHTNRNAEAFYASIEKWAGILVSDNYTVYCKWINLRQTCLAHLIRSAKKLSTNPEPEIAKFGTWAQKELKLLVSMAHAPPTNGQWCAFYARLCRLIALNKDRKDQAGRRTPGRWRNSSAIFGFSLKLLVWMPLIIWRKECFVPQSSGGA</sequence>
<evidence type="ECO:0000259" key="2">
    <source>
        <dbReference type="Pfam" id="PF03050"/>
    </source>
</evidence>
<dbReference type="OrthoDB" id="5526367at2"/>
<gene>
    <name evidence="4" type="ORF">DO021_10765</name>
    <name evidence="3" type="ORF">EYB58_22610</name>
</gene>
<accession>A0A328FCA0</accession>
<evidence type="ECO:0000313" key="6">
    <source>
        <dbReference type="Proteomes" id="UP000293902"/>
    </source>
</evidence>
<evidence type="ECO:0000256" key="1">
    <source>
        <dbReference type="SAM" id="Phobius"/>
    </source>
</evidence>
<dbReference type="Pfam" id="PF03050">
    <property type="entry name" value="DDE_Tnp_IS66"/>
    <property type="match status" value="1"/>
</dbReference>
<feature type="domain" description="Transposase IS66 central" evidence="2">
    <location>
        <begin position="13"/>
        <end position="99"/>
    </location>
</feature>
<dbReference type="Proteomes" id="UP000293902">
    <property type="component" value="Chromosome"/>
</dbReference>
<keyword evidence="1" id="KW-1133">Transmembrane helix</keyword>